<sequence>MSVTFRLHNDQRLCDICRDPERSARGNRGIVANTLAACQKHTSKHHGGPAILAVLSDVDGAQDLDSAEIGDAEPIAEAREEVALTRPPDQTMALQAEEGGSSRGSLPLYTPRSAKRKRSVGGPLGTLFTDGLLTMVQREFEKHYRELKRAMKEENDENDMRYRALLEHCQGEVVVKEMEIEGLRKKLREVEKSVKALFNTFDAVSDNGAAPDADVVASPRDSERTHSERGTAGAETTAMVP</sequence>
<gene>
    <name evidence="3" type="ORF">CVIRNUC_003262</name>
</gene>
<proteinExistence type="predicted"/>
<protein>
    <submittedName>
        <fullName evidence="3">Uncharacterized protein</fullName>
    </submittedName>
</protein>
<feature type="coiled-coil region" evidence="1">
    <location>
        <begin position="133"/>
        <end position="200"/>
    </location>
</feature>
<feature type="region of interest" description="Disordered" evidence="2">
    <location>
        <begin position="208"/>
        <end position="241"/>
    </location>
</feature>
<keyword evidence="4" id="KW-1185">Reference proteome</keyword>
<evidence type="ECO:0000256" key="1">
    <source>
        <dbReference type="SAM" id="Coils"/>
    </source>
</evidence>
<name>A0AAV1I1B8_9CHLO</name>
<comment type="caution">
    <text evidence="3">The sequence shown here is derived from an EMBL/GenBank/DDBJ whole genome shotgun (WGS) entry which is preliminary data.</text>
</comment>
<reference evidence="3 4" key="1">
    <citation type="submission" date="2023-10" db="EMBL/GenBank/DDBJ databases">
        <authorList>
            <person name="Maclean D."/>
            <person name="Macfadyen A."/>
        </authorList>
    </citation>
    <scope>NUCLEOTIDE SEQUENCE [LARGE SCALE GENOMIC DNA]</scope>
</reference>
<accession>A0AAV1I1B8</accession>
<keyword evidence="1" id="KW-0175">Coiled coil</keyword>
<feature type="compositionally biased region" description="Basic and acidic residues" evidence="2">
    <location>
        <begin position="220"/>
        <end position="229"/>
    </location>
</feature>
<evidence type="ECO:0000313" key="3">
    <source>
        <dbReference type="EMBL" id="CAK0765477.1"/>
    </source>
</evidence>
<dbReference type="AlphaFoldDB" id="A0AAV1I1B8"/>
<feature type="region of interest" description="Disordered" evidence="2">
    <location>
        <begin position="95"/>
        <end position="121"/>
    </location>
</feature>
<dbReference type="EMBL" id="CAUYUE010000004">
    <property type="protein sequence ID" value="CAK0765477.1"/>
    <property type="molecule type" value="Genomic_DNA"/>
</dbReference>
<dbReference type="Proteomes" id="UP001314263">
    <property type="component" value="Unassembled WGS sequence"/>
</dbReference>
<evidence type="ECO:0000256" key="2">
    <source>
        <dbReference type="SAM" id="MobiDB-lite"/>
    </source>
</evidence>
<evidence type="ECO:0000313" key="4">
    <source>
        <dbReference type="Proteomes" id="UP001314263"/>
    </source>
</evidence>
<organism evidence="3 4">
    <name type="scientific">Coccomyxa viridis</name>
    <dbReference type="NCBI Taxonomy" id="1274662"/>
    <lineage>
        <taxon>Eukaryota</taxon>
        <taxon>Viridiplantae</taxon>
        <taxon>Chlorophyta</taxon>
        <taxon>core chlorophytes</taxon>
        <taxon>Trebouxiophyceae</taxon>
        <taxon>Trebouxiophyceae incertae sedis</taxon>
        <taxon>Coccomyxaceae</taxon>
        <taxon>Coccomyxa</taxon>
    </lineage>
</organism>